<dbReference type="PANTHER" id="PTHR32385">
    <property type="entry name" value="MANNOSYL PHOSPHORYLINOSITOL CERAMIDE SYNTHASE"/>
    <property type="match status" value="1"/>
</dbReference>
<evidence type="ECO:0000256" key="1">
    <source>
        <dbReference type="ARBA" id="ARBA00022679"/>
    </source>
</evidence>
<dbReference type="Gene3D" id="3.90.550.20">
    <property type="match status" value="1"/>
</dbReference>
<dbReference type="Proteomes" id="UP001447857">
    <property type="component" value="Chromosome"/>
</dbReference>
<reference evidence="3 4" key="1">
    <citation type="submission" date="2024-02" db="EMBL/GenBank/DDBJ databases">
        <title>complete genome of Flavobacterium ginsenosidimutans Str. YTB16.</title>
        <authorList>
            <person name="Wang Q."/>
        </authorList>
    </citation>
    <scope>NUCLEOTIDE SEQUENCE [LARGE SCALE GENOMIC DNA]</scope>
    <source>
        <strain evidence="3 4">YTB16</strain>
    </source>
</reference>
<name>A0ABZ2Q869_9FLAO</name>
<feature type="domain" description="Alpha 1,4-glycosyltransferase" evidence="2">
    <location>
        <begin position="116"/>
        <end position="209"/>
    </location>
</feature>
<keyword evidence="1" id="KW-0808">Transferase</keyword>
<dbReference type="Pfam" id="PF04572">
    <property type="entry name" value="Gb3_synth"/>
    <property type="match status" value="1"/>
</dbReference>
<dbReference type="PANTHER" id="PTHR32385:SF15">
    <property type="entry name" value="INOSITOL PHOSPHOCERAMIDE MANNOSYLTRANSFERASE 1"/>
    <property type="match status" value="1"/>
</dbReference>
<evidence type="ECO:0000313" key="3">
    <source>
        <dbReference type="EMBL" id="WXK50335.1"/>
    </source>
</evidence>
<dbReference type="InterPro" id="IPR029044">
    <property type="entry name" value="Nucleotide-diphossugar_trans"/>
</dbReference>
<dbReference type="EMBL" id="CP147988">
    <property type="protein sequence ID" value="WXK50335.1"/>
    <property type="molecule type" value="Genomic_DNA"/>
</dbReference>
<dbReference type="InterPro" id="IPR007577">
    <property type="entry name" value="GlycoTrfase_DXD_sugar-bd_CS"/>
</dbReference>
<keyword evidence="4" id="KW-1185">Reference proteome</keyword>
<sequence>MIPKIIHYCWFGGADHSDIQKMCIDSWRKHLPDYEIILWNESNSDMAHPFVKFAYESKKYAFVADYVRLKAVRDYGGIYLDTDMFVLKTFDDLLNDSFFIGAEDKKLISAGIFGGEKDSEYIKECLKYYENLNPQNWQLKLAIPRVLTRSFETYSGKKLHVFDNIICERDVKVYTPDFFYPLPFDVNKPFQKDFLKYATSNTIAIHLWEGSWIDFDFFQLIRRRDYFLAIKKIDLKKRPTYNFFKKTLKTLIYSCKTK</sequence>
<dbReference type="RefSeq" id="WP_111285091.1">
    <property type="nucleotide sequence ID" value="NZ_CP147988.1"/>
</dbReference>
<dbReference type="Pfam" id="PF04488">
    <property type="entry name" value="Gly_transf_sug"/>
    <property type="match status" value="1"/>
</dbReference>
<gene>
    <name evidence="3" type="ORF">V6624_01625</name>
</gene>
<dbReference type="SUPFAM" id="SSF53448">
    <property type="entry name" value="Nucleotide-diphospho-sugar transferases"/>
    <property type="match status" value="1"/>
</dbReference>
<evidence type="ECO:0000313" key="4">
    <source>
        <dbReference type="Proteomes" id="UP001447857"/>
    </source>
</evidence>
<dbReference type="InterPro" id="IPR007652">
    <property type="entry name" value="A1-4-GlycosylTfrase_dom"/>
</dbReference>
<organism evidence="3 4">
    <name type="scientific">Flavobacterium ginsenosidimutans</name>
    <dbReference type="NCBI Taxonomy" id="687844"/>
    <lineage>
        <taxon>Bacteria</taxon>
        <taxon>Pseudomonadati</taxon>
        <taxon>Bacteroidota</taxon>
        <taxon>Flavobacteriia</taxon>
        <taxon>Flavobacteriales</taxon>
        <taxon>Flavobacteriaceae</taxon>
        <taxon>Flavobacterium</taxon>
    </lineage>
</organism>
<protein>
    <submittedName>
        <fullName evidence="3">Glycosyltransferase</fullName>
    </submittedName>
</protein>
<evidence type="ECO:0000259" key="2">
    <source>
        <dbReference type="Pfam" id="PF04572"/>
    </source>
</evidence>
<proteinExistence type="predicted"/>
<accession>A0ABZ2Q869</accession>
<dbReference type="InterPro" id="IPR051706">
    <property type="entry name" value="Glycosyltransferase_domain"/>
</dbReference>